<sequence length="239" mass="25871">MSVTLRVHDLTVAYGAISAVRGVSFSVEAGELVTIIGANGAGKTTVLNALCGLRTIRGGMIEIGGEDITDMPPHERVRRGVAQVPEGRRLFGRMSVAENLEIGGYTRSDSAGKRKDLDHVLDLFPRLKERYRQLAGTLSGGEQQMVAMGRALMCRPRFLLLDEPTMGLAPQIVDLVLDAVKRVNAEGVTVLLVEQNAYRALEIADRAFVLESGEISLTGAGPDLLNHPRVRSAYLGYDE</sequence>
<dbReference type="InterPro" id="IPR052156">
    <property type="entry name" value="BCAA_Transport_ATP-bd_LivF"/>
</dbReference>
<accession>A0A1M7ZS42</accession>
<dbReference type="PIRSF" id="PIRSF039137">
    <property type="entry name" value="ABC_branched_ATPase"/>
    <property type="match status" value="1"/>
</dbReference>
<dbReference type="SUPFAM" id="SSF52540">
    <property type="entry name" value="P-loop containing nucleoside triphosphate hydrolases"/>
    <property type="match status" value="1"/>
</dbReference>
<dbReference type="GO" id="GO:0015658">
    <property type="term" value="F:branched-chain amino acid transmembrane transporter activity"/>
    <property type="evidence" value="ECO:0007669"/>
    <property type="project" value="InterPro"/>
</dbReference>
<evidence type="ECO:0000259" key="6">
    <source>
        <dbReference type="PROSITE" id="PS50893"/>
    </source>
</evidence>
<dbReference type="GO" id="GO:0016887">
    <property type="term" value="F:ATP hydrolysis activity"/>
    <property type="evidence" value="ECO:0007669"/>
    <property type="project" value="InterPro"/>
</dbReference>
<evidence type="ECO:0000256" key="5">
    <source>
        <dbReference type="ARBA" id="ARBA00022970"/>
    </source>
</evidence>
<dbReference type="PROSITE" id="PS50893">
    <property type="entry name" value="ABC_TRANSPORTER_2"/>
    <property type="match status" value="1"/>
</dbReference>
<dbReference type="EMBL" id="FRXO01000014">
    <property type="protein sequence ID" value="SHO67476.1"/>
    <property type="molecule type" value="Genomic_DNA"/>
</dbReference>
<dbReference type="PANTHER" id="PTHR43820:SF4">
    <property type="entry name" value="HIGH-AFFINITY BRANCHED-CHAIN AMINO ACID TRANSPORT ATP-BINDING PROTEIN LIVF"/>
    <property type="match status" value="1"/>
</dbReference>
<dbReference type="Proteomes" id="UP000186406">
    <property type="component" value="Unassembled WGS sequence"/>
</dbReference>
<dbReference type="GO" id="GO:0015807">
    <property type="term" value="P:L-amino acid transport"/>
    <property type="evidence" value="ECO:0007669"/>
    <property type="project" value="TreeGrafter"/>
</dbReference>
<keyword evidence="5" id="KW-0029">Amino-acid transport</keyword>
<feature type="domain" description="ABC transporter" evidence="6">
    <location>
        <begin position="5"/>
        <end position="237"/>
    </location>
</feature>
<dbReference type="CDD" id="cd03224">
    <property type="entry name" value="ABC_TM1139_LivF_branched"/>
    <property type="match status" value="1"/>
</dbReference>
<protein>
    <submittedName>
        <fullName evidence="7">Amino acid/amide ABC transporter ATP-binding protein 2, HAAT family (TC 3.A.1.4.-)</fullName>
    </submittedName>
</protein>
<dbReference type="RefSeq" id="WP_073632317.1">
    <property type="nucleotide sequence ID" value="NZ_FRXO01000014.1"/>
</dbReference>
<dbReference type="InterPro" id="IPR017871">
    <property type="entry name" value="ABC_transporter-like_CS"/>
</dbReference>
<dbReference type="OrthoDB" id="9806149at2"/>
<dbReference type="SMART" id="SM00382">
    <property type="entry name" value="AAA"/>
    <property type="match status" value="1"/>
</dbReference>
<dbReference type="InterPro" id="IPR003593">
    <property type="entry name" value="AAA+_ATPase"/>
</dbReference>
<evidence type="ECO:0000256" key="3">
    <source>
        <dbReference type="ARBA" id="ARBA00022741"/>
    </source>
</evidence>
<organism evidence="7 8">
    <name type="scientific">Pseudoxanthobacter soli DSM 19599</name>
    <dbReference type="NCBI Taxonomy" id="1123029"/>
    <lineage>
        <taxon>Bacteria</taxon>
        <taxon>Pseudomonadati</taxon>
        <taxon>Pseudomonadota</taxon>
        <taxon>Alphaproteobacteria</taxon>
        <taxon>Hyphomicrobiales</taxon>
        <taxon>Segnochrobactraceae</taxon>
        <taxon>Pseudoxanthobacter</taxon>
    </lineage>
</organism>
<dbReference type="AlphaFoldDB" id="A0A1M7ZS42"/>
<dbReference type="PROSITE" id="PS00211">
    <property type="entry name" value="ABC_TRANSPORTER_1"/>
    <property type="match status" value="1"/>
</dbReference>
<comment type="similarity">
    <text evidence="1">Belongs to the ABC transporter superfamily.</text>
</comment>
<evidence type="ECO:0000256" key="1">
    <source>
        <dbReference type="ARBA" id="ARBA00005417"/>
    </source>
</evidence>
<proteinExistence type="inferred from homology"/>
<dbReference type="GO" id="GO:0005524">
    <property type="term" value="F:ATP binding"/>
    <property type="evidence" value="ECO:0007669"/>
    <property type="project" value="UniProtKB-KW"/>
</dbReference>
<name>A0A1M7ZS42_9HYPH</name>
<keyword evidence="8" id="KW-1185">Reference proteome</keyword>
<evidence type="ECO:0000313" key="8">
    <source>
        <dbReference type="Proteomes" id="UP000186406"/>
    </source>
</evidence>
<keyword evidence="4 7" id="KW-0067">ATP-binding</keyword>
<dbReference type="Pfam" id="PF00005">
    <property type="entry name" value="ABC_tran"/>
    <property type="match status" value="1"/>
</dbReference>
<evidence type="ECO:0000256" key="2">
    <source>
        <dbReference type="ARBA" id="ARBA00022448"/>
    </source>
</evidence>
<keyword evidence="3" id="KW-0547">Nucleotide-binding</keyword>
<dbReference type="PANTHER" id="PTHR43820">
    <property type="entry name" value="HIGH-AFFINITY BRANCHED-CHAIN AMINO ACID TRANSPORT ATP-BINDING PROTEIN LIVF"/>
    <property type="match status" value="1"/>
</dbReference>
<dbReference type="InterPro" id="IPR003439">
    <property type="entry name" value="ABC_transporter-like_ATP-bd"/>
</dbReference>
<evidence type="ECO:0000313" key="7">
    <source>
        <dbReference type="EMBL" id="SHO67476.1"/>
    </source>
</evidence>
<dbReference type="InterPro" id="IPR027417">
    <property type="entry name" value="P-loop_NTPase"/>
</dbReference>
<dbReference type="STRING" id="1123029.SAMN02745172_04157"/>
<reference evidence="7 8" key="1">
    <citation type="submission" date="2016-12" db="EMBL/GenBank/DDBJ databases">
        <authorList>
            <person name="Song W.-J."/>
            <person name="Kurnit D.M."/>
        </authorList>
    </citation>
    <scope>NUCLEOTIDE SEQUENCE [LARGE SCALE GENOMIC DNA]</scope>
    <source>
        <strain evidence="7 8">DSM 19599</strain>
    </source>
</reference>
<dbReference type="InterPro" id="IPR030660">
    <property type="entry name" value="ABC_branched_ATPase_LivF/BraG"/>
</dbReference>
<dbReference type="Gene3D" id="3.40.50.300">
    <property type="entry name" value="P-loop containing nucleotide triphosphate hydrolases"/>
    <property type="match status" value="1"/>
</dbReference>
<evidence type="ECO:0000256" key="4">
    <source>
        <dbReference type="ARBA" id="ARBA00022840"/>
    </source>
</evidence>
<gene>
    <name evidence="7" type="ORF">SAMN02745172_04157</name>
</gene>
<keyword evidence="2" id="KW-0813">Transport</keyword>